<dbReference type="InterPro" id="IPR009033">
    <property type="entry name" value="Calreticulin/calnexin_P_dom_sf"/>
</dbReference>
<dbReference type="Gene3D" id="2.60.120.200">
    <property type="match status" value="1"/>
</dbReference>
<keyword evidence="2" id="KW-0430">Lectin</keyword>
<dbReference type="GO" id="GO:0005509">
    <property type="term" value="F:calcium ion binding"/>
    <property type="evidence" value="ECO:0007669"/>
    <property type="project" value="InterPro"/>
</dbReference>
<keyword evidence="6" id="KW-0143">Chaperone</keyword>
<keyword evidence="4" id="KW-0106">Calcium</keyword>
<feature type="compositionally biased region" description="Acidic residues" evidence="7">
    <location>
        <begin position="204"/>
        <end position="220"/>
    </location>
</feature>
<reference evidence="9" key="1">
    <citation type="journal article" date="2019" name="Gigascience">
        <title>De novo genome assembly of the endangered Acer yangbiense, a plant species with extremely small populations endemic to Yunnan Province, China.</title>
        <authorList>
            <person name="Yang J."/>
            <person name="Wariss H.M."/>
            <person name="Tao L."/>
            <person name="Zhang R."/>
            <person name="Yun Q."/>
            <person name="Hollingsworth P."/>
            <person name="Dao Z."/>
            <person name="Luo G."/>
            <person name="Guo H."/>
            <person name="Ma Y."/>
            <person name="Sun W."/>
        </authorList>
    </citation>
    <scope>NUCLEOTIDE SEQUENCE [LARGE SCALE GENOMIC DNA]</scope>
    <source>
        <strain evidence="9">cv. br00</strain>
    </source>
</reference>
<keyword evidence="1" id="KW-0479">Metal-binding</keyword>
<evidence type="ECO:0000313" key="8">
    <source>
        <dbReference type="EMBL" id="KAB5511907.1"/>
    </source>
</evidence>
<keyword evidence="9" id="KW-1185">Reference proteome</keyword>
<keyword evidence="6" id="KW-0256">Endoplasmic reticulum</keyword>
<name>A0A5N5JA61_9ROSI</name>
<dbReference type="Gene3D" id="2.10.250.10">
    <property type="entry name" value="Calreticulin/calnexin, P domain"/>
    <property type="match status" value="1"/>
</dbReference>
<evidence type="ECO:0000313" key="9">
    <source>
        <dbReference type="Proteomes" id="UP000326939"/>
    </source>
</evidence>
<evidence type="ECO:0000256" key="5">
    <source>
        <dbReference type="ARBA" id="ARBA00037091"/>
    </source>
</evidence>
<dbReference type="SUPFAM" id="SSF63887">
    <property type="entry name" value="P-domain of calnexin/calreticulin"/>
    <property type="match status" value="1"/>
</dbReference>
<evidence type="ECO:0008006" key="10">
    <source>
        <dbReference type="Google" id="ProtNLM"/>
    </source>
</evidence>
<dbReference type="Proteomes" id="UP000326939">
    <property type="component" value="Chromosome 19"/>
</dbReference>
<organism evidence="8 9">
    <name type="scientific">Salix brachista</name>
    <dbReference type="NCBI Taxonomy" id="2182728"/>
    <lineage>
        <taxon>Eukaryota</taxon>
        <taxon>Viridiplantae</taxon>
        <taxon>Streptophyta</taxon>
        <taxon>Embryophyta</taxon>
        <taxon>Tracheophyta</taxon>
        <taxon>Spermatophyta</taxon>
        <taxon>Magnoliopsida</taxon>
        <taxon>eudicotyledons</taxon>
        <taxon>Gunneridae</taxon>
        <taxon>Pentapetalae</taxon>
        <taxon>rosids</taxon>
        <taxon>fabids</taxon>
        <taxon>Malpighiales</taxon>
        <taxon>Salicaceae</taxon>
        <taxon>Saliceae</taxon>
        <taxon>Salix</taxon>
    </lineage>
</organism>
<feature type="compositionally biased region" description="Acidic residues" evidence="7">
    <location>
        <begin position="99"/>
        <end position="109"/>
    </location>
</feature>
<dbReference type="Pfam" id="PF00262">
    <property type="entry name" value="Calreticulin"/>
    <property type="match status" value="1"/>
</dbReference>
<dbReference type="PANTHER" id="PTHR11073">
    <property type="entry name" value="CALRETICULIN AND CALNEXIN"/>
    <property type="match status" value="1"/>
</dbReference>
<dbReference type="GO" id="GO:0036503">
    <property type="term" value="P:ERAD pathway"/>
    <property type="evidence" value="ECO:0007669"/>
    <property type="project" value="TreeGrafter"/>
</dbReference>
<dbReference type="PANTHER" id="PTHR11073:SF2">
    <property type="entry name" value="CALRETICULIN"/>
    <property type="match status" value="1"/>
</dbReference>
<dbReference type="GO" id="GO:0030246">
    <property type="term" value="F:carbohydrate binding"/>
    <property type="evidence" value="ECO:0007669"/>
    <property type="project" value="UniProtKB-KW"/>
</dbReference>
<dbReference type="InterPro" id="IPR001580">
    <property type="entry name" value="Calret/calnex"/>
</dbReference>
<accession>A0A5N5JA61</accession>
<evidence type="ECO:0000256" key="1">
    <source>
        <dbReference type="ARBA" id="ARBA00022723"/>
    </source>
</evidence>
<feature type="compositionally biased region" description="Polar residues" evidence="7">
    <location>
        <begin position="41"/>
        <end position="56"/>
    </location>
</feature>
<feature type="compositionally biased region" description="Polar residues" evidence="7">
    <location>
        <begin position="347"/>
        <end position="357"/>
    </location>
</feature>
<comment type="function">
    <text evidence="5">Molecular calcium-binding chaperone promoting folding, oligomeric assembly and quality control in the ER via the calreticulin/calnexin cycle. This lectin may interact transiently with almost all of the monoglucosylated glycoproteins that are synthesized in the ER.</text>
</comment>
<feature type="compositionally biased region" description="Acidic residues" evidence="7">
    <location>
        <begin position="133"/>
        <end position="148"/>
    </location>
</feature>
<evidence type="ECO:0000256" key="4">
    <source>
        <dbReference type="ARBA" id="ARBA00022837"/>
    </source>
</evidence>
<feature type="compositionally biased region" description="Basic and acidic residues" evidence="7">
    <location>
        <begin position="326"/>
        <end position="343"/>
    </location>
</feature>
<dbReference type="AlphaFoldDB" id="A0A5N5JA61"/>
<dbReference type="GO" id="GO:0006457">
    <property type="term" value="P:protein folding"/>
    <property type="evidence" value="ECO:0007669"/>
    <property type="project" value="InterPro"/>
</dbReference>
<proteinExistence type="inferred from homology"/>
<feature type="compositionally biased region" description="Acidic residues" evidence="7">
    <location>
        <begin position="168"/>
        <end position="181"/>
    </location>
</feature>
<dbReference type="PRINTS" id="PR00626">
    <property type="entry name" value="CALRETICULIN"/>
</dbReference>
<dbReference type="GO" id="GO:0051082">
    <property type="term" value="F:unfolded protein binding"/>
    <property type="evidence" value="ECO:0007669"/>
    <property type="project" value="InterPro"/>
</dbReference>
<evidence type="ECO:0000256" key="3">
    <source>
        <dbReference type="ARBA" id="ARBA00022833"/>
    </source>
</evidence>
<evidence type="ECO:0000256" key="2">
    <source>
        <dbReference type="ARBA" id="ARBA00022734"/>
    </source>
</evidence>
<dbReference type="GO" id="GO:0005789">
    <property type="term" value="C:endoplasmic reticulum membrane"/>
    <property type="evidence" value="ECO:0007669"/>
    <property type="project" value="TreeGrafter"/>
</dbReference>
<feature type="region of interest" description="Disordered" evidence="7">
    <location>
        <begin position="1"/>
        <end position="59"/>
    </location>
</feature>
<evidence type="ECO:0000256" key="6">
    <source>
        <dbReference type="RuleBase" id="RU362126"/>
    </source>
</evidence>
<keyword evidence="3" id="KW-0862">Zinc</keyword>
<protein>
    <recommendedName>
        <fullName evidence="10">Calreticulin</fullName>
    </recommendedName>
</protein>
<feature type="region of interest" description="Disordered" evidence="7">
    <location>
        <begin position="76"/>
        <end position="259"/>
    </location>
</feature>
<gene>
    <name evidence="8" type="ORF">DKX38_028935</name>
</gene>
<comment type="caution">
    <text evidence="8">The sequence shown here is derived from an EMBL/GenBank/DDBJ whole genome shotgun (WGS) entry which is preliminary data.</text>
</comment>
<sequence>MQEMIASAQNSLPHRLSKKIQAIQESNKTHEKHLDTLPNALLSQLSSAPHGTSSANLAGDQILRQKVYNLTKKEAVAVKNGSHAAAAKKGKDDSSSYDSSEDESSDDEEIPAKASAPKNVPAQPVTIKRTEVSEDSESDSDSDESSSEDEGKTKSAIASKVIPKKSEEDDSSESDSDEDETPAPKAASAAETKPKTNAQKESSSEEESSSDSSDDEEDGEWTAPTIPNPEYKGPWKPKKIKNPNYQGKWKAPIIDNPDFKDDSELYVYPDLGYVGIELWQVKSGTLFDNVLVSDDPEYAKQMVEETWGKQKDAEKAAFEEAERKITGEECHTSEDESIQHEDGVNSPVEQQAGQSTPAMKEYDHRQSIGSGGGCGGVEAEPQVAGRVNTDVERGDPIDWFCGSSGLGVEDVQYAAV</sequence>
<dbReference type="EMBL" id="VDCV01000019">
    <property type="protein sequence ID" value="KAB5511907.1"/>
    <property type="molecule type" value="Genomic_DNA"/>
</dbReference>
<evidence type="ECO:0000256" key="7">
    <source>
        <dbReference type="SAM" id="MobiDB-lite"/>
    </source>
</evidence>
<feature type="region of interest" description="Disordered" evidence="7">
    <location>
        <begin position="326"/>
        <end position="395"/>
    </location>
</feature>
<comment type="similarity">
    <text evidence="6">Belongs to the calreticulin family.</text>
</comment>